<dbReference type="STRING" id="1291734.FD02_GL001232"/>
<dbReference type="AlphaFoldDB" id="A0A0R1JPY7"/>
<dbReference type="PATRIC" id="fig|1291734.4.peg.1263"/>
<dbReference type="Gene3D" id="3.40.50.10170">
    <property type="match status" value="1"/>
</dbReference>
<sequence length="284" mass="30184">MVKALAIKIVTDSSIQLTEAEIRDNDITVIPLTIMIDSTVYTDGETITREEFMTKMAASSALPKTSQPAIGTFLDTYSALTADGSQVLSIHMLEAISGTVNSARQAADMCTGSVTVVDCDFTDRAMAFQVLAAAKMAQAGKPLADILTRINEIRDHTTLVMGVSTLENLVKGGRLSKAAGFVSSLLNIKLILQVKDGQLTPLQKGRGMKTIHRFVDNHIEEMKKLPAAIQAIGVSYAGGLDLAQGVADKLKAAFPSVALLLRPTDPVIATHTGAGAFAITYFTD</sequence>
<dbReference type="Pfam" id="PF02645">
    <property type="entry name" value="DegV"/>
    <property type="match status" value="1"/>
</dbReference>
<evidence type="ECO:0000313" key="3">
    <source>
        <dbReference type="Proteomes" id="UP000051804"/>
    </source>
</evidence>
<dbReference type="EMBL" id="AZDJ01000013">
    <property type="protein sequence ID" value="KRK73374.1"/>
    <property type="molecule type" value="Genomic_DNA"/>
</dbReference>
<dbReference type="InterPro" id="IPR043168">
    <property type="entry name" value="DegV_C"/>
</dbReference>
<organism evidence="2 3">
    <name type="scientific">Lacticaseibacillus nasuensis JCM 17158</name>
    <dbReference type="NCBI Taxonomy" id="1291734"/>
    <lineage>
        <taxon>Bacteria</taxon>
        <taxon>Bacillati</taxon>
        <taxon>Bacillota</taxon>
        <taxon>Bacilli</taxon>
        <taxon>Lactobacillales</taxon>
        <taxon>Lactobacillaceae</taxon>
        <taxon>Lacticaseibacillus</taxon>
    </lineage>
</organism>
<evidence type="ECO:0000313" key="2">
    <source>
        <dbReference type="EMBL" id="KRK73374.1"/>
    </source>
</evidence>
<evidence type="ECO:0008006" key="4">
    <source>
        <dbReference type="Google" id="ProtNLM"/>
    </source>
</evidence>
<dbReference type="PROSITE" id="PS51482">
    <property type="entry name" value="DEGV"/>
    <property type="match status" value="1"/>
</dbReference>
<dbReference type="PANTHER" id="PTHR33434">
    <property type="entry name" value="DEGV DOMAIN-CONTAINING PROTEIN DR_1986-RELATED"/>
    <property type="match status" value="1"/>
</dbReference>
<dbReference type="Gene3D" id="3.30.1180.10">
    <property type="match status" value="1"/>
</dbReference>
<reference evidence="2 3" key="1">
    <citation type="journal article" date="2015" name="Genome Announc.">
        <title>Expanding the biotechnology potential of lactobacilli through comparative genomics of 213 strains and associated genera.</title>
        <authorList>
            <person name="Sun Z."/>
            <person name="Harris H.M."/>
            <person name="McCann A."/>
            <person name="Guo C."/>
            <person name="Argimon S."/>
            <person name="Zhang W."/>
            <person name="Yang X."/>
            <person name="Jeffery I.B."/>
            <person name="Cooney J.C."/>
            <person name="Kagawa T.F."/>
            <person name="Liu W."/>
            <person name="Song Y."/>
            <person name="Salvetti E."/>
            <person name="Wrobel A."/>
            <person name="Rasinkangas P."/>
            <person name="Parkhill J."/>
            <person name="Rea M.C."/>
            <person name="O'Sullivan O."/>
            <person name="Ritari J."/>
            <person name="Douillard F.P."/>
            <person name="Paul Ross R."/>
            <person name="Yang R."/>
            <person name="Briner A.E."/>
            <person name="Felis G.E."/>
            <person name="de Vos W.M."/>
            <person name="Barrangou R."/>
            <person name="Klaenhammer T.R."/>
            <person name="Caufield P.W."/>
            <person name="Cui Y."/>
            <person name="Zhang H."/>
            <person name="O'Toole P.W."/>
        </authorList>
    </citation>
    <scope>NUCLEOTIDE SEQUENCE [LARGE SCALE GENOMIC DNA]</scope>
    <source>
        <strain evidence="2 3">JCM 17158</strain>
    </source>
</reference>
<dbReference type="InterPro" id="IPR003797">
    <property type="entry name" value="DegV"/>
</dbReference>
<dbReference type="NCBIfam" id="TIGR00762">
    <property type="entry name" value="DegV"/>
    <property type="match status" value="1"/>
</dbReference>
<dbReference type="InterPro" id="IPR050270">
    <property type="entry name" value="DegV_domain_contain"/>
</dbReference>
<gene>
    <name evidence="2" type="ORF">FD02_GL001232</name>
</gene>
<accession>A0A0R1JPY7</accession>
<protein>
    <recommendedName>
        <fullName evidence="4">DegV family protein</fullName>
    </recommendedName>
</protein>
<comment type="caution">
    <text evidence="2">The sequence shown here is derived from an EMBL/GenBank/DDBJ whole genome shotgun (WGS) entry which is preliminary data.</text>
</comment>
<name>A0A0R1JPY7_9LACO</name>
<dbReference type="PANTHER" id="PTHR33434:SF8">
    <property type="entry name" value="DEGV DOMAIN-CONTAINING PROTEIN SPR1019"/>
    <property type="match status" value="1"/>
</dbReference>
<dbReference type="SUPFAM" id="SSF82549">
    <property type="entry name" value="DAK1/DegV-like"/>
    <property type="match status" value="1"/>
</dbReference>
<dbReference type="GO" id="GO:0008289">
    <property type="term" value="F:lipid binding"/>
    <property type="evidence" value="ECO:0007669"/>
    <property type="project" value="UniProtKB-KW"/>
</dbReference>
<keyword evidence="1" id="KW-0446">Lipid-binding</keyword>
<evidence type="ECO:0000256" key="1">
    <source>
        <dbReference type="ARBA" id="ARBA00023121"/>
    </source>
</evidence>
<proteinExistence type="predicted"/>
<dbReference type="Proteomes" id="UP000051804">
    <property type="component" value="Unassembled WGS sequence"/>
</dbReference>
<keyword evidence="3" id="KW-1185">Reference proteome</keyword>